<gene>
    <name evidence="1" type="ORF">A33I_06760</name>
</gene>
<dbReference type="Proteomes" id="UP000017170">
    <property type="component" value="Unassembled WGS sequence"/>
</dbReference>
<dbReference type="InterPro" id="IPR013078">
    <property type="entry name" value="His_Pase_superF_clade-1"/>
</dbReference>
<evidence type="ECO:0000313" key="2">
    <source>
        <dbReference type="Proteomes" id="UP000017170"/>
    </source>
</evidence>
<dbReference type="SUPFAM" id="SSF53254">
    <property type="entry name" value="Phosphoglycerate mutase-like"/>
    <property type="match status" value="1"/>
</dbReference>
<dbReference type="InterPro" id="IPR029033">
    <property type="entry name" value="His_PPase_superfam"/>
</dbReference>
<proteinExistence type="predicted"/>
<dbReference type="Gene3D" id="3.40.50.1240">
    <property type="entry name" value="Phosphoglycerate mutase-like"/>
    <property type="match status" value="1"/>
</dbReference>
<protein>
    <recommendedName>
        <fullName evidence="3">Alpha-ribazole phosphatase</fullName>
    </recommendedName>
</protein>
<dbReference type="AlphaFoldDB" id="U6SR65"/>
<accession>U6SR65</accession>
<comment type="caution">
    <text evidence="1">The sequence shown here is derived from an EMBL/GenBank/DDBJ whole genome shotgun (WGS) entry which is preliminary data.</text>
</comment>
<keyword evidence="2" id="KW-1185">Reference proteome</keyword>
<evidence type="ECO:0008006" key="3">
    <source>
        <dbReference type="Google" id="ProtNLM"/>
    </source>
</evidence>
<dbReference type="EMBL" id="ATAE01000008">
    <property type="protein sequence ID" value="ERN54118.1"/>
    <property type="molecule type" value="Genomic_DNA"/>
</dbReference>
<dbReference type="PANTHER" id="PTHR48100">
    <property type="entry name" value="BROAD-SPECIFICITY PHOSPHATASE YOR283W-RELATED"/>
    <property type="match status" value="1"/>
</dbReference>
<dbReference type="Pfam" id="PF00300">
    <property type="entry name" value="His_Phos_1"/>
    <property type="match status" value="1"/>
</dbReference>
<dbReference type="InterPro" id="IPR050275">
    <property type="entry name" value="PGM_Phosphatase"/>
</dbReference>
<reference evidence="1 2" key="1">
    <citation type="journal article" date="2013" name="Genome Announc.">
        <title>Genome Sequence of the Extreme Obligate Alkaliphile Bacillus marmarensis Strain DSM 21297.</title>
        <authorList>
            <person name="Wernick D.G."/>
            <person name="Choi K.Y."/>
            <person name="Tat C.A."/>
            <person name="Lafontaine Rivera J.G."/>
            <person name="Liao J.C."/>
        </authorList>
    </citation>
    <scope>NUCLEOTIDE SEQUENCE [LARGE SCALE GENOMIC DNA]</scope>
    <source>
        <strain evidence="1 2">DSM 21297</strain>
    </source>
</reference>
<sequence>MCAKMKVDQLYSSDLNRCLETSLILYPDQKPKPLPALREYDFGDWEGKQYNDLAALPHYQAWITNPSEVVPPNGEAFHDFTDRIEQGFKEVLNEASKNEYSTVVCVTHGGVIRYLLSTYAPNTKSFNEWSADIGKAYKLTGDIEDVRRGEPFSLLQVVPSVEKTNG</sequence>
<organism evidence="1 2">
    <name type="scientific">Alkalihalophilus marmarensis DSM 21297</name>
    <dbReference type="NCBI Taxonomy" id="1188261"/>
    <lineage>
        <taxon>Bacteria</taxon>
        <taxon>Bacillati</taxon>
        <taxon>Bacillota</taxon>
        <taxon>Bacilli</taxon>
        <taxon>Bacillales</taxon>
        <taxon>Bacillaceae</taxon>
        <taxon>Alkalihalophilus</taxon>
    </lineage>
</organism>
<dbReference type="GO" id="GO:0005737">
    <property type="term" value="C:cytoplasm"/>
    <property type="evidence" value="ECO:0007669"/>
    <property type="project" value="TreeGrafter"/>
</dbReference>
<name>U6SR65_9BACI</name>
<dbReference type="PATRIC" id="fig|1188261.3.peg.750"/>
<evidence type="ECO:0000313" key="1">
    <source>
        <dbReference type="EMBL" id="ERN54118.1"/>
    </source>
</evidence>
<dbReference type="GO" id="GO:0016791">
    <property type="term" value="F:phosphatase activity"/>
    <property type="evidence" value="ECO:0007669"/>
    <property type="project" value="TreeGrafter"/>
</dbReference>
<dbReference type="PANTHER" id="PTHR48100:SF1">
    <property type="entry name" value="HISTIDINE PHOSPHATASE FAMILY PROTEIN-RELATED"/>
    <property type="match status" value="1"/>
</dbReference>